<dbReference type="Pfam" id="PF00722">
    <property type="entry name" value="Glyco_hydro_16"/>
    <property type="match status" value="1"/>
</dbReference>
<dbReference type="GO" id="GO:0042972">
    <property type="term" value="F:licheninase activity"/>
    <property type="evidence" value="ECO:0007669"/>
    <property type="project" value="UniProtKB-EC"/>
</dbReference>
<dbReference type="InterPro" id="IPR050546">
    <property type="entry name" value="Glycosyl_Hydrlase_16"/>
</dbReference>
<gene>
    <name evidence="3" type="primary">bglA_3</name>
    <name evidence="3" type="ORF">HG15A2_41720</name>
</gene>
<dbReference type="InterPro" id="IPR013320">
    <property type="entry name" value="ConA-like_dom_sf"/>
</dbReference>
<dbReference type="Gene3D" id="2.60.120.200">
    <property type="match status" value="1"/>
</dbReference>
<proteinExistence type="inferred from homology"/>
<dbReference type="PROSITE" id="PS51762">
    <property type="entry name" value="GH16_2"/>
    <property type="match status" value="1"/>
</dbReference>
<dbReference type="InterPro" id="IPR005135">
    <property type="entry name" value="Endo/exonuclease/phosphatase"/>
</dbReference>
<sequence>MCLAKQPVWQQVWAEEFNGPELDKSQWQIAETTKPHNNEQQAYRASHVRVEDGNLVLSATNDSFGGKPFSSGKVVSIQEWRFGRWEVRAKLPSTRGTWPAIWILPDSKKYRWPSQGEIDILENRGDWPHVVSHAFHYGTNPPYTHKFESSPYELAVKGKPVDFHQGYHTYAAEWDKEEIRFFVDGAPSWTVTDEKLDGFLSHQTAPMQVILNLAVGGDYVKEAQPDATSNWPQHMLVDYVRVFQRNSTSNEAASIKAVEDAHIESQTRAMTFNIRLNTEDDKENAWRHRSELVLDRIRHFSPDILGLQEVLPEQSSAIAETLTEYNSIGGGRDADGGGEASPILYRRSRYEVLASGMFWLSNTPEEPGSMTWGNHYPRICTWARLFDRNSRHRVLALNTHWDHESQPARLKGAKVIAERLNSIAKPDEPILLLGDFNVGPQNPARHALQQNQLREAFLQVHDPTDSVGTYHNFKGKPSSQKIDAILVSGNWKVLQANIDQHALDGRYPSDHFPVTAVLELQ</sequence>
<comment type="similarity">
    <text evidence="1">Belongs to the glycosyl hydrolase 16 family.</text>
</comment>
<dbReference type="Proteomes" id="UP000319852">
    <property type="component" value="Chromosome"/>
</dbReference>
<evidence type="ECO:0000259" key="2">
    <source>
        <dbReference type="PROSITE" id="PS51762"/>
    </source>
</evidence>
<feature type="domain" description="GH16" evidence="2">
    <location>
        <begin position="7"/>
        <end position="248"/>
    </location>
</feature>
<dbReference type="CDD" id="cd09083">
    <property type="entry name" value="EEP-1"/>
    <property type="match status" value="1"/>
</dbReference>
<keyword evidence="3" id="KW-0378">Hydrolase</keyword>
<protein>
    <submittedName>
        <fullName evidence="3">Beta-glucanase</fullName>
        <ecNumber evidence="3">3.2.1.73</ecNumber>
    </submittedName>
</protein>
<dbReference type="Pfam" id="PF03372">
    <property type="entry name" value="Exo_endo_phos"/>
    <property type="match status" value="1"/>
</dbReference>
<evidence type="ECO:0000313" key="3">
    <source>
        <dbReference type="EMBL" id="QDT00830.1"/>
    </source>
</evidence>
<dbReference type="PANTHER" id="PTHR10963">
    <property type="entry name" value="GLYCOSYL HYDROLASE-RELATED"/>
    <property type="match status" value="1"/>
</dbReference>
<organism evidence="3 4">
    <name type="scientific">Adhaeretor mobilis</name>
    <dbReference type="NCBI Taxonomy" id="1930276"/>
    <lineage>
        <taxon>Bacteria</taxon>
        <taxon>Pseudomonadati</taxon>
        <taxon>Planctomycetota</taxon>
        <taxon>Planctomycetia</taxon>
        <taxon>Pirellulales</taxon>
        <taxon>Lacipirellulaceae</taxon>
        <taxon>Adhaeretor</taxon>
    </lineage>
</organism>
<dbReference type="AlphaFoldDB" id="A0A517N113"/>
<dbReference type="Gene3D" id="3.60.10.10">
    <property type="entry name" value="Endonuclease/exonuclease/phosphatase"/>
    <property type="match status" value="1"/>
</dbReference>
<dbReference type="CDD" id="cd08023">
    <property type="entry name" value="GH16_laminarinase_like"/>
    <property type="match status" value="1"/>
</dbReference>
<accession>A0A517N113</accession>
<dbReference type="KEGG" id="amob:HG15A2_41720"/>
<keyword evidence="3" id="KW-0326">Glycosidase</keyword>
<dbReference type="EMBL" id="CP036263">
    <property type="protein sequence ID" value="QDT00830.1"/>
    <property type="molecule type" value="Genomic_DNA"/>
</dbReference>
<dbReference type="InterPro" id="IPR036691">
    <property type="entry name" value="Endo/exonu/phosph_ase_sf"/>
</dbReference>
<dbReference type="PANTHER" id="PTHR10963:SF55">
    <property type="entry name" value="GLYCOSIDE HYDROLASE FAMILY 16 PROTEIN"/>
    <property type="match status" value="1"/>
</dbReference>
<name>A0A517N113_9BACT</name>
<reference evidence="3 4" key="1">
    <citation type="submission" date="2019-02" db="EMBL/GenBank/DDBJ databases">
        <title>Deep-cultivation of Planctomycetes and their phenomic and genomic characterization uncovers novel biology.</title>
        <authorList>
            <person name="Wiegand S."/>
            <person name="Jogler M."/>
            <person name="Boedeker C."/>
            <person name="Pinto D."/>
            <person name="Vollmers J."/>
            <person name="Rivas-Marin E."/>
            <person name="Kohn T."/>
            <person name="Peeters S.H."/>
            <person name="Heuer A."/>
            <person name="Rast P."/>
            <person name="Oberbeckmann S."/>
            <person name="Bunk B."/>
            <person name="Jeske O."/>
            <person name="Meyerdierks A."/>
            <person name="Storesund J.E."/>
            <person name="Kallscheuer N."/>
            <person name="Luecker S."/>
            <person name="Lage O.M."/>
            <person name="Pohl T."/>
            <person name="Merkel B.J."/>
            <person name="Hornburger P."/>
            <person name="Mueller R.-W."/>
            <person name="Bruemmer F."/>
            <person name="Labrenz M."/>
            <person name="Spormann A.M."/>
            <person name="Op den Camp H."/>
            <person name="Overmann J."/>
            <person name="Amann R."/>
            <person name="Jetten M.S.M."/>
            <person name="Mascher T."/>
            <person name="Medema M.H."/>
            <person name="Devos D.P."/>
            <person name="Kaster A.-K."/>
            <person name="Ovreas L."/>
            <person name="Rohde M."/>
            <person name="Galperin M.Y."/>
            <person name="Jogler C."/>
        </authorList>
    </citation>
    <scope>NUCLEOTIDE SEQUENCE [LARGE SCALE GENOMIC DNA]</scope>
    <source>
        <strain evidence="3 4">HG15A2</strain>
    </source>
</reference>
<keyword evidence="4" id="KW-1185">Reference proteome</keyword>
<dbReference type="GO" id="GO:0005975">
    <property type="term" value="P:carbohydrate metabolic process"/>
    <property type="evidence" value="ECO:0007669"/>
    <property type="project" value="InterPro"/>
</dbReference>
<evidence type="ECO:0000313" key="4">
    <source>
        <dbReference type="Proteomes" id="UP000319852"/>
    </source>
</evidence>
<evidence type="ECO:0000256" key="1">
    <source>
        <dbReference type="ARBA" id="ARBA00006865"/>
    </source>
</evidence>
<dbReference type="SUPFAM" id="SSF56219">
    <property type="entry name" value="DNase I-like"/>
    <property type="match status" value="1"/>
</dbReference>
<dbReference type="EC" id="3.2.1.73" evidence="3"/>
<dbReference type="InterPro" id="IPR000757">
    <property type="entry name" value="Beta-glucanase-like"/>
</dbReference>
<dbReference type="SUPFAM" id="SSF49899">
    <property type="entry name" value="Concanavalin A-like lectins/glucanases"/>
    <property type="match status" value="1"/>
</dbReference>